<proteinExistence type="predicted"/>
<protein>
    <submittedName>
        <fullName evidence="2">Uncharacterized protein</fullName>
    </submittedName>
</protein>
<organism evidence="2 3">
    <name type="scientific">Natronorubrum tibetense GA33</name>
    <dbReference type="NCBI Taxonomy" id="1114856"/>
    <lineage>
        <taxon>Archaea</taxon>
        <taxon>Methanobacteriati</taxon>
        <taxon>Methanobacteriota</taxon>
        <taxon>Stenosarchaea group</taxon>
        <taxon>Halobacteria</taxon>
        <taxon>Halobacteriales</taxon>
        <taxon>Natrialbaceae</taxon>
        <taxon>Natronorubrum</taxon>
    </lineage>
</organism>
<dbReference type="PATRIC" id="fig|1114856.3.peg.4497"/>
<keyword evidence="1" id="KW-0812">Transmembrane</keyword>
<keyword evidence="3" id="KW-1185">Reference proteome</keyword>
<gene>
    <name evidence="2" type="ORF">C496_21774</name>
</gene>
<keyword evidence="1" id="KW-1133">Transmembrane helix</keyword>
<keyword evidence="1" id="KW-0472">Membrane</keyword>
<dbReference type="eggNOG" id="ENOG502N5MV">
    <property type="taxonomic scope" value="Archaea"/>
</dbReference>
<name>L9VGY2_9EURY</name>
<feature type="transmembrane region" description="Helical" evidence="1">
    <location>
        <begin position="27"/>
        <end position="48"/>
    </location>
</feature>
<comment type="caution">
    <text evidence="2">The sequence shown here is derived from an EMBL/GenBank/DDBJ whole genome shotgun (WGS) entry which is preliminary data.</text>
</comment>
<feature type="transmembrane region" description="Helical" evidence="1">
    <location>
        <begin position="60"/>
        <end position="81"/>
    </location>
</feature>
<dbReference type="AlphaFoldDB" id="L9VGY2"/>
<reference evidence="2 3" key="1">
    <citation type="journal article" date="2014" name="PLoS Genet.">
        <title>Phylogenetically driven sequencing of extremely halophilic archaea reveals strategies for static and dynamic osmo-response.</title>
        <authorList>
            <person name="Becker E.A."/>
            <person name="Seitzer P.M."/>
            <person name="Tritt A."/>
            <person name="Larsen D."/>
            <person name="Krusor M."/>
            <person name="Yao A.I."/>
            <person name="Wu D."/>
            <person name="Madern D."/>
            <person name="Eisen J.A."/>
            <person name="Darling A.E."/>
            <person name="Facciotti M.T."/>
        </authorList>
    </citation>
    <scope>NUCLEOTIDE SEQUENCE [LARGE SCALE GENOMIC DNA]</scope>
    <source>
        <strain evidence="2 3">GA33</strain>
    </source>
</reference>
<feature type="transmembrane region" description="Helical" evidence="1">
    <location>
        <begin position="87"/>
        <end position="106"/>
    </location>
</feature>
<sequence length="115" mass="11654">MIREFALGLFLLGGTHLFVVDVRSFASTGVAPSIVAGVVAGAVGSAVLDHSERSKAATAVVVLVAGLGFAISWSTAAVVVGSDSASARIPAFALALLCGHIGIRLVDGLDRPKRR</sequence>
<dbReference type="EMBL" id="AOHW01000052">
    <property type="protein sequence ID" value="ELY36227.1"/>
    <property type="molecule type" value="Genomic_DNA"/>
</dbReference>
<dbReference type="Proteomes" id="UP000011599">
    <property type="component" value="Unassembled WGS sequence"/>
</dbReference>
<accession>L9VGY2</accession>
<evidence type="ECO:0000256" key="1">
    <source>
        <dbReference type="SAM" id="Phobius"/>
    </source>
</evidence>
<evidence type="ECO:0000313" key="3">
    <source>
        <dbReference type="Proteomes" id="UP000011599"/>
    </source>
</evidence>
<evidence type="ECO:0000313" key="2">
    <source>
        <dbReference type="EMBL" id="ELY36227.1"/>
    </source>
</evidence>